<feature type="domain" description="Cytochrome c7-like" evidence="3">
    <location>
        <begin position="51"/>
        <end position="96"/>
    </location>
</feature>
<dbReference type="InterPro" id="IPR036280">
    <property type="entry name" value="Multihaem_cyt_sf"/>
</dbReference>
<gene>
    <name evidence="4" type="ORF">GALL_115570</name>
</gene>
<dbReference type="CDD" id="cd08168">
    <property type="entry name" value="Cytochrom_C3"/>
    <property type="match status" value="1"/>
</dbReference>
<dbReference type="PANTHER" id="PTHR39425:SF1">
    <property type="entry name" value="CYTOCHROME C7-LIKE DOMAIN-CONTAINING PROTEIN"/>
    <property type="match status" value="1"/>
</dbReference>
<dbReference type="GO" id="GO:0009055">
    <property type="term" value="F:electron transfer activity"/>
    <property type="evidence" value="ECO:0007669"/>
    <property type="project" value="InterPro"/>
</dbReference>
<evidence type="ECO:0000256" key="2">
    <source>
        <dbReference type="SAM" id="Phobius"/>
    </source>
</evidence>
<dbReference type="GO" id="GO:0046872">
    <property type="term" value="F:metal ion binding"/>
    <property type="evidence" value="ECO:0007669"/>
    <property type="project" value="UniProtKB-KW"/>
</dbReference>
<dbReference type="EMBL" id="MLJW01000044">
    <property type="protein sequence ID" value="OIR06367.1"/>
    <property type="molecule type" value="Genomic_DNA"/>
</dbReference>
<comment type="caution">
    <text evidence="4">The sequence shown here is derived from an EMBL/GenBank/DDBJ whole genome shotgun (WGS) entry which is preliminary data.</text>
</comment>
<protein>
    <submittedName>
        <fullName evidence="4">Class III cytochrome C family protein</fullName>
    </submittedName>
</protein>
<dbReference type="InterPro" id="IPR002322">
    <property type="entry name" value="Cyt_c_III"/>
</dbReference>
<name>A0A1J5SDB2_9ZZZZ</name>
<reference evidence="4" key="1">
    <citation type="submission" date="2016-10" db="EMBL/GenBank/DDBJ databases">
        <title>Sequence of Gallionella enrichment culture.</title>
        <authorList>
            <person name="Poehlein A."/>
            <person name="Muehling M."/>
            <person name="Daniel R."/>
        </authorList>
    </citation>
    <scope>NUCLEOTIDE SEQUENCE</scope>
</reference>
<sequence>MSTLFPKSANRLPLQIAIFLVILAGVVSAGVTYYMTPAYTRVGYAPVQPVPFSHRIHAGELGLDCRYCHNFVERSGFANIPTAQTCMNCHNQIKTQSPLLAVVRESAKTGQPIPWVRIHQVPDFVYFNHAAHINRGVSCVECHGRIDQMDVVQHVKPLSMGFCLNCHRNPAPVIRPLNEVTNLGWTNPGGPAAQLRQGEKFVHDWKIKPPLSCSGCHR</sequence>
<keyword evidence="2" id="KW-0812">Transmembrane</keyword>
<feature type="transmembrane region" description="Helical" evidence="2">
    <location>
        <begin position="12"/>
        <end position="35"/>
    </location>
</feature>
<dbReference type="GO" id="GO:0020037">
    <property type="term" value="F:heme binding"/>
    <property type="evidence" value="ECO:0007669"/>
    <property type="project" value="InterPro"/>
</dbReference>
<dbReference type="AlphaFoldDB" id="A0A1J5SDB2"/>
<keyword evidence="2" id="KW-0472">Membrane</keyword>
<organism evidence="4">
    <name type="scientific">mine drainage metagenome</name>
    <dbReference type="NCBI Taxonomy" id="410659"/>
    <lineage>
        <taxon>unclassified sequences</taxon>
        <taxon>metagenomes</taxon>
        <taxon>ecological metagenomes</taxon>
    </lineage>
</organism>
<evidence type="ECO:0000256" key="1">
    <source>
        <dbReference type="ARBA" id="ARBA00022723"/>
    </source>
</evidence>
<dbReference type="Pfam" id="PF14522">
    <property type="entry name" value="Cytochrome_C7"/>
    <property type="match status" value="1"/>
</dbReference>
<dbReference type="PRINTS" id="PR00609">
    <property type="entry name" value="CYTOCHROMEC3"/>
</dbReference>
<proteinExistence type="predicted"/>
<dbReference type="Gene3D" id="3.90.10.10">
    <property type="entry name" value="Cytochrome C3"/>
    <property type="match status" value="2"/>
</dbReference>
<keyword evidence="2" id="KW-1133">Transmembrane helix</keyword>
<evidence type="ECO:0000313" key="4">
    <source>
        <dbReference type="EMBL" id="OIR06367.1"/>
    </source>
</evidence>
<dbReference type="InterPro" id="IPR029467">
    <property type="entry name" value="Cyt_c7-like"/>
</dbReference>
<accession>A0A1J5SDB2</accession>
<keyword evidence="1" id="KW-0479">Metal-binding</keyword>
<evidence type="ECO:0000259" key="3">
    <source>
        <dbReference type="Pfam" id="PF14522"/>
    </source>
</evidence>
<dbReference type="PANTHER" id="PTHR39425">
    <property type="entry name" value="LIPOPROTEIN CYTOCHROME C"/>
    <property type="match status" value="1"/>
</dbReference>
<dbReference type="SUPFAM" id="SSF48695">
    <property type="entry name" value="Multiheme cytochromes"/>
    <property type="match status" value="1"/>
</dbReference>